<sequence length="163" mass="17276">MSGFQQRVQAAPDTLKRLLAQPFPPDEVPEDGCAFEQHASWMGQAPGRRAAVVGIDYGNCDASGDDLHEQLENLWNDYRGSQDAMVQSLTGALGAPPCCVEGYEPAGSGVPEALLDAFERHRIACWRHGDRLALLVLGASVGDGELEVCLGLLALDATGDGNA</sequence>
<dbReference type="AlphaFoldDB" id="A0A0R0EBQ0"/>
<evidence type="ECO:0000313" key="1">
    <source>
        <dbReference type="EMBL" id="KRG87540.1"/>
    </source>
</evidence>
<comment type="caution">
    <text evidence="1">The sequence shown here is derived from an EMBL/GenBank/DDBJ whole genome shotgun (WGS) entry which is preliminary data.</text>
</comment>
<keyword evidence="2" id="KW-1185">Reference proteome</keyword>
<dbReference type="RefSeq" id="WP_057640084.1">
    <property type="nucleotide sequence ID" value="NZ_LDJP01000022.1"/>
</dbReference>
<name>A0A0R0EBQ0_9GAMM</name>
<organism evidence="1 2">
    <name type="scientific">Stenotrophomonas daejeonensis</name>
    <dbReference type="NCBI Taxonomy" id="659018"/>
    <lineage>
        <taxon>Bacteria</taxon>
        <taxon>Pseudomonadati</taxon>
        <taxon>Pseudomonadota</taxon>
        <taxon>Gammaproteobacteria</taxon>
        <taxon>Lysobacterales</taxon>
        <taxon>Lysobacteraceae</taxon>
        <taxon>Stenotrophomonas</taxon>
    </lineage>
</organism>
<dbReference type="STRING" id="659018.ABB34_04650"/>
<reference evidence="1 2" key="1">
    <citation type="submission" date="2015-05" db="EMBL/GenBank/DDBJ databases">
        <title>Genome sequencing and analysis of members of genus Stenotrophomonas.</title>
        <authorList>
            <person name="Patil P.P."/>
            <person name="Midha S."/>
            <person name="Patil P.B."/>
        </authorList>
    </citation>
    <scope>NUCLEOTIDE SEQUENCE [LARGE SCALE GENOMIC DNA]</scope>
    <source>
        <strain evidence="1 2">JCM 16244</strain>
    </source>
</reference>
<dbReference type="OrthoDB" id="9828011at2"/>
<dbReference type="Proteomes" id="UP000050940">
    <property type="component" value="Unassembled WGS sequence"/>
</dbReference>
<proteinExistence type="predicted"/>
<dbReference type="EMBL" id="LDJP01000022">
    <property type="protein sequence ID" value="KRG87540.1"/>
    <property type="molecule type" value="Genomic_DNA"/>
</dbReference>
<dbReference type="PATRIC" id="fig|659018.3.peg.833"/>
<evidence type="ECO:0000313" key="2">
    <source>
        <dbReference type="Proteomes" id="UP000050940"/>
    </source>
</evidence>
<protein>
    <submittedName>
        <fullName evidence="1">Uncharacterized protein</fullName>
    </submittedName>
</protein>
<accession>A0A0R0EBQ0</accession>
<gene>
    <name evidence="1" type="ORF">ABB34_04650</name>
</gene>